<keyword evidence="5" id="KW-0408">Iron</keyword>
<dbReference type="InterPro" id="IPR023885">
    <property type="entry name" value="4Fe4S-binding_SPASM_dom"/>
</dbReference>
<dbReference type="GO" id="GO:0051539">
    <property type="term" value="F:4 iron, 4 sulfur cluster binding"/>
    <property type="evidence" value="ECO:0007669"/>
    <property type="project" value="UniProtKB-KW"/>
</dbReference>
<name>A0A1X0I946_9MYCO</name>
<keyword evidence="4" id="KW-0479">Metal-binding</keyword>
<dbReference type="STRING" id="590652.BST39_15820"/>
<organism evidence="8 9">
    <name type="scientific">Mycobacterium paraseoulense</name>
    <dbReference type="NCBI Taxonomy" id="590652"/>
    <lineage>
        <taxon>Bacteria</taxon>
        <taxon>Bacillati</taxon>
        <taxon>Actinomycetota</taxon>
        <taxon>Actinomycetes</taxon>
        <taxon>Mycobacteriales</taxon>
        <taxon>Mycobacteriaceae</taxon>
        <taxon>Mycobacterium</taxon>
    </lineage>
</organism>
<evidence type="ECO:0000256" key="2">
    <source>
        <dbReference type="ARBA" id="ARBA00022485"/>
    </source>
</evidence>
<dbReference type="Pfam" id="PF04055">
    <property type="entry name" value="Radical_SAM"/>
    <property type="match status" value="1"/>
</dbReference>
<dbReference type="SFLD" id="SFLDS00029">
    <property type="entry name" value="Radical_SAM"/>
    <property type="match status" value="1"/>
</dbReference>
<dbReference type="GO" id="GO:0003824">
    <property type="term" value="F:catalytic activity"/>
    <property type="evidence" value="ECO:0007669"/>
    <property type="project" value="InterPro"/>
</dbReference>
<evidence type="ECO:0000256" key="4">
    <source>
        <dbReference type="ARBA" id="ARBA00022723"/>
    </source>
</evidence>
<keyword evidence="2" id="KW-0004">4Fe-4S</keyword>
<dbReference type="Gene3D" id="3.20.20.70">
    <property type="entry name" value="Aldolase class I"/>
    <property type="match status" value="1"/>
</dbReference>
<dbReference type="InterPro" id="IPR013785">
    <property type="entry name" value="Aldolase_TIM"/>
</dbReference>
<evidence type="ECO:0000256" key="1">
    <source>
        <dbReference type="ARBA" id="ARBA00001966"/>
    </source>
</evidence>
<evidence type="ECO:0000313" key="9">
    <source>
        <dbReference type="Proteomes" id="UP000192513"/>
    </source>
</evidence>
<evidence type="ECO:0000313" key="8">
    <source>
        <dbReference type="EMBL" id="ORB39247.1"/>
    </source>
</evidence>
<feature type="domain" description="Radical SAM core" evidence="7">
    <location>
        <begin position="91"/>
        <end position="241"/>
    </location>
</feature>
<dbReference type="Proteomes" id="UP000192513">
    <property type="component" value="Unassembled WGS sequence"/>
</dbReference>
<sequence>MKRSDYVQEFSSGSAVVLTNLLWRTFARLTPAEAEIWRGSDNFAAFPDSMRASLLDNKMLIDDGFDELSFIQRKYDDGRFSPKVLGLTIAPTIDCNFGCAYCYEDKRPGRMTAEVEQHVVDYVERTLPGKTSFSVTWYGGEPLMCKETICRLSREFIRISDANGASYEAFMVTNGWILTEEVAAELANLGHWANIQFTIDGFRADHDAKRPTKAGMPTFDRVCGNLIHASSVLPVTLRMNVDLINPDGCHKLLDHLAASGAAARIRVYFAPIHPFGKGCRDIAEAKTVKVGTNRDFARIELDLITHAEALGFRTAAPFKQPWLQQCQAVSSHSYVVEPDGSLQRCWIEVGEDDKRIGHITSAVNVASPENMRWMRFDPTRNDPCKSCPVLPVCFGSCPHRHVDGAPEEFTCNQIRWNVKDRVRMEYQKTHPEDIDELALPMAPPSQPGTTAFVPLSAISVIRS</sequence>
<keyword evidence="9" id="KW-1185">Reference proteome</keyword>
<accession>A0A1X0I946</accession>
<keyword evidence="6" id="KW-0411">Iron-sulfur</keyword>
<dbReference type="NCBIfam" id="TIGR04085">
    <property type="entry name" value="rSAM_more_4Fe4S"/>
    <property type="match status" value="1"/>
</dbReference>
<dbReference type="PANTHER" id="PTHR43787">
    <property type="entry name" value="FEMO COFACTOR BIOSYNTHESIS PROTEIN NIFB-RELATED"/>
    <property type="match status" value="1"/>
</dbReference>
<evidence type="ECO:0000259" key="7">
    <source>
        <dbReference type="Pfam" id="PF04055"/>
    </source>
</evidence>
<dbReference type="UniPathway" id="UPA00782"/>
<dbReference type="GO" id="GO:0046872">
    <property type="term" value="F:metal ion binding"/>
    <property type="evidence" value="ECO:0007669"/>
    <property type="project" value="UniProtKB-KW"/>
</dbReference>
<dbReference type="InterPro" id="IPR007197">
    <property type="entry name" value="rSAM"/>
</dbReference>
<dbReference type="PANTHER" id="PTHR43787:SF3">
    <property type="entry name" value="ARYLSULFATASE REGULATORY PROTEIN"/>
    <property type="match status" value="1"/>
</dbReference>
<protein>
    <recommendedName>
        <fullName evidence="7">Radical SAM core domain-containing protein</fullName>
    </recommendedName>
</protein>
<comment type="caution">
    <text evidence="8">The sequence shown here is derived from an EMBL/GenBank/DDBJ whole genome shotgun (WGS) entry which is preliminary data.</text>
</comment>
<dbReference type="OrthoDB" id="9792276at2"/>
<dbReference type="CDD" id="cd01335">
    <property type="entry name" value="Radical_SAM"/>
    <property type="match status" value="1"/>
</dbReference>
<evidence type="ECO:0000256" key="3">
    <source>
        <dbReference type="ARBA" id="ARBA00022691"/>
    </source>
</evidence>
<dbReference type="RefSeq" id="WP_083172891.1">
    <property type="nucleotide sequence ID" value="NZ_AP022619.1"/>
</dbReference>
<proteinExistence type="predicted"/>
<evidence type="ECO:0000256" key="6">
    <source>
        <dbReference type="ARBA" id="ARBA00023014"/>
    </source>
</evidence>
<dbReference type="SFLD" id="SFLDG01067">
    <property type="entry name" value="SPASM/twitch_domain_containing"/>
    <property type="match status" value="1"/>
</dbReference>
<evidence type="ECO:0000256" key="5">
    <source>
        <dbReference type="ARBA" id="ARBA00023004"/>
    </source>
</evidence>
<keyword evidence="3" id="KW-0949">S-adenosyl-L-methionine</keyword>
<dbReference type="AlphaFoldDB" id="A0A1X0I946"/>
<gene>
    <name evidence="8" type="ORF">BST39_15820</name>
</gene>
<dbReference type="SUPFAM" id="SSF102114">
    <property type="entry name" value="Radical SAM enzymes"/>
    <property type="match status" value="1"/>
</dbReference>
<dbReference type="InterPro" id="IPR058240">
    <property type="entry name" value="rSAM_sf"/>
</dbReference>
<comment type="cofactor">
    <cofactor evidence="1">
        <name>[4Fe-4S] cluster</name>
        <dbReference type="ChEBI" id="CHEBI:49883"/>
    </cofactor>
</comment>
<reference evidence="8 9" key="1">
    <citation type="submission" date="2017-02" db="EMBL/GenBank/DDBJ databases">
        <title>The new phylogeny of genus Mycobacterium.</title>
        <authorList>
            <person name="Tortoli E."/>
            <person name="Trovato A."/>
            <person name="Cirillo D.M."/>
        </authorList>
    </citation>
    <scope>NUCLEOTIDE SEQUENCE [LARGE SCALE GENOMIC DNA]</scope>
    <source>
        <strain evidence="8 9">DSM 45000</strain>
    </source>
</reference>
<dbReference type="EMBL" id="MVIE01000019">
    <property type="protein sequence ID" value="ORB39247.1"/>
    <property type="molecule type" value="Genomic_DNA"/>
</dbReference>